<dbReference type="InterPro" id="IPR021373">
    <property type="entry name" value="DUF2993"/>
</dbReference>
<name>A0A7S6U3J3_9CYAN</name>
<dbReference type="KEGG" id="aee:IM676_08175"/>
<dbReference type="RefSeq" id="WP_200989727.1">
    <property type="nucleotide sequence ID" value="NZ_CP063311.1"/>
</dbReference>
<accession>A0A7S6U3J3</accession>
<dbReference type="Proteomes" id="UP000593846">
    <property type="component" value="Chromosome"/>
</dbReference>
<dbReference type="EMBL" id="CP063311">
    <property type="protein sequence ID" value="QOV24205.1"/>
    <property type="molecule type" value="Genomic_DNA"/>
</dbReference>
<organism evidence="1 2">
    <name type="scientific">Anabaenopsis elenkinii CCIBt3563</name>
    <dbReference type="NCBI Taxonomy" id="2779889"/>
    <lineage>
        <taxon>Bacteria</taxon>
        <taxon>Bacillati</taxon>
        <taxon>Cyanobacteriota</taxon>
        <taxon>Cyanophyceae</taxon>
        <taxon>Nostocales</taxon>
        <taxon>Nodulariaceae</taxon>
        <taxon>Anabaenopsis</taxon>
    </lineage>
</organism>
<dbReference type="Pfam" id="PF11209">
    <property type="entry name" value="LmeA"/>
    <property type="match status" value="1"/>
</dbReference>
<evidence type="ECO:0000313" key="1">
    <source>
        <dbReference type="EMBL" id="QOV24205.1"/>
    </source>
</evidence>
<dbReference type="AlphaFoldDB" id="A0A7S6U3J3"/>
<keyword evidence="2" id="KW-1185">Reference proteome</keyword>
<protein>
    <submittedName>
        <fullName evidence="1">DUF2993 domain-containing protein</fullName>
    </submittedName>
</protein>
<proteinExistence type="predicted"/>
<evidence type="ECO:0000313" key="2">
    <source>
        <dbReference type="Proteomes" id="UP000593846"/>
    </source>
</evidence>
<gene>
    <name evidence="1" type="ORF">IM676_08175</name>
</gene>
<sequence>MSEKNSLTRNPHKIRIITHTLTTAVKLWLKSQVSQVSQLDVEIKASDRQVLSACIPWVSIFASNAVYQGIHLTRIQLIAENIQVNIASILKGQPLRLVKIVPVSFQLNVEENDLNNSLSSELFSTGLNDVLLKILPEIASTSKLISWQRIMLGNNRIMLKGIISHGSQATPLEIDFNLSLIGGHQLKLENIQVMQNKVPLFRDEHSYNLDLGSDVDIQEISLLPGQLVCQGRINVHP</sequence>
<reference evidence="2" key="1">
    <citation type="submission" date="2020-10" db="EMBL/GenBank/DDBJ databases">
        <title>Genome-based taxonomic classification of the species Anabaenopsis elenkinii.</title>
        <authorList>
            <person name="Delbaje E."/>
            <person name="Andreote A.P.D."/>
            <person name="Pellegrinetti T.A."/>
            <person name="Cruz R.B."/>
            <person name="Branco L.H.Z."/>
            <person name="Fiore M.F."/>
        </authorList>
    </citation>
    <scope>NUCLEOTIDE SEQUENCE [LARGE SCALE GENOMIC DNA]</scope>
    <source>
        <strain evidence="2">CCIBt3563</strain>
    </source>
</reference>